<dbReference type="RefSeq" id="XP_644798.1">
    <property type="nucleotide sequence ID" value="XM_639706.1"/>
</dbReference>
<evidence type="ECO:0000256" key="1">
    <source>
        <dbReference type="SAM" id="Phobius"/>
    </source>
</evidence>
<keyword evidence="4" id="KW-1185">Reference proteome</keyword>
<gene>
    <name evidence="3" type="ORF">DDB_G0273307</name>
    <name evidence="2" type="ORF">DDB_G0273671</name>
</gene>
<evidence type="ECO:0000313" key="2">
    <source>
        <dbReference type="EMBL" id="EAL70526.1"/>
    </source>
</evidence>
<reference evidence="2 4" key="1">
    <citation type="journal article" date="2002" name="Nature">
        <title>Sequence and analysis of chromosome 2 of Dictyostelium discoideum.</title>
        <authorList>
            <consortium name="Dictyostelium Genome Sequencing Consortium"/>
            <person name="Glockner G."/>
            <person name="Eichinger L."/>
            <person name="Szafranski K."/>
            <person name="Pachebat J.A."/>
            <person name="Bankier A.T."/>
            <person name="Dear P.H."/>
            <person name="Lehmann R."/>
            <person name="Baumgart C."/>
            <person name="Parra G."/>
            <person name="Abril J.F."/>
            <person name="Guigo R."/>
            <person name="Kumpf K."/>
            <person name="Tunggal B."/>
            <person name="Cox E."/>
            <person name="Quail M.A."/>
            <person name="Platzer M."/>
            <person name="Rosenthal A."/>
            <person name="Noegel A.A."/>
        </authorList>
    </citation>
    <scope>NUCLEOTIDE SEQUENCE [LARGE SCALE GENOMIC DNA]</scope>
    <source>
        <strain evidence="2 4">AX4</strain>
    </source>
</reference>
<sequence length="357" mass="41233">MSDDILITKHDAKHNALYSYMGIRLLLYIFFFILNIFQAYVEGRTMVKKKNKYGTRFFIYLSMSIFCFMRSLSTILFYQNPTGITVGSIGFFFSSIGTICVFCEWVFILHFWLLIMYSFFVSDDIRVNNLKPVNIATVIFIIVLLCYQTFICVGSLTMDLKFGQGVGFLLLLLIYSIMIISFGSALLRSLKKHKKNTSFEHFQDMIFKTKVLLVTLILTFVCTFVEELVFNFQFDFSLKNKIWWLFFTQLIDTTQMIVVMFVLANFKFQNYLLFRKVKTTSFSDKSSLEIDSVGKKNKSSLDLTGGKSLDQSIELENSFSSISKSIDIVVNNETNNSILNTDNSNTLNNSIIEENNN</sequence>
<dbReference type="OMA" id="TICVFCE"/>
<evidence type="ECO:0000313" key="3">
    <source>
        <dbReference type="EMBL" id="EAL70871.1"/>
    </source>
</evidence>
<feature type="transmembrane region" description="Helical" evidence="1">
    <location>
        <begin position="242"/>
        <end position="266"/>
    </location>
</feature>
<dbReference type="KEGG" id="ddi:DDB_G0273307"/>
<dbReference type="RefSeq" id="XP_644452.1">
    <property type="nucleotide sequence ID" value="XM_639360.1"/>
</dbReference>
<dbReference type="Proteomes" id="UP000002195">
    <property type="component" value="Unassembled WGS sequence"/>
</dbReference>
<dbReference type="EMBL" id="AAFI02000009">
    <property type="protein sequence ID" value="EAL70871.1"/>
    <property type="molecule type" value="Genomic_DNA"/>
</dbReference>
<feature type="transmembrane region" description="Helical" evidence="1">
    <location>
        <begin position="168"/>
        <end position="190"/>
    </location>
</feature>
<dbReference type="SMR" id="Q557B7"/>
<feature type="transmembrane region" description="Helical" evidence="1">
    <location>
        <begin position="133"/>
        <end position="156"/>
    </location>
</feature>
<evidence type="ECO:0008006" key="5">
    <source>
        <dbReference type="Google" id="ProtNLM"/>
    </source>
</evidence>
<evidence type="ECO:0000313" key="4">
    <source>
        <dbReference type="Proteomes" id="UP000002195"/>
    </source>
</evidence>
<keyword evidence="1" id="KW-0812">Transmembrane</keyword>
<accession>Q557B7</accession>
<dbReference type="PANTHER" id="PTHR31494:SF4">
    <property type="entry name" value="THH1_TOM1_TOM3 DOMAIN-CONTAINING PROTEIN-RELATED"/>
    <property type="match status" value="1"/>
</dbReference>
<dbReference type="eggNOG" id="ENOG502RF2N">
    <property type="taxonomic scope" value="Eukaryota"/>
</dbReference>
<feature type="transmembrane region" description="Helical" evidence="1">
    <location>
        <begin position="57"/>
        <end position="79"/>
    </location>
</feature>
<dbReference type="GeneID" id="8618900"/>
<dbReference type="VEuPathDB" id="AmoebaDB:DDB_G0273671"/>
<dbReference type="PaxDb" id="44689-DDB0203062"/>
<feature type="transmembrane region" description="Helical" evidence="1">
    <location>
        <begin position="91"/>
        <end position="121"/>
    </location>
</feature>
<dbReference type="AlphaFoldDB" id="Q557B7"/>
<name>Q557B7_DICDI</name>
<reference evidence="2 4" key="2">
    <citation type="journal article" date="2005" name="Nature">
        <title>The genome of the social amoeba Dictyostelium discoideum.</title>
        <authorList>
            <consortium name="The Dictyostelium discoideum Sequencing Consortium"/>
            <person name="Eichinger L."/>
            <person name="Pachebat J.A."/>
            <person name="Glockner G."/>
            <person name="Rajandream M.A."/>
            <person name="Sucgang R."/>
            <person name="Berriman M."/>
            <person name="Song J."/>
            <person name="Olsen R."/>
            <person name="Szafranski K."/>
            <person name="Xu Q."/>
            <person name="Tunggal B."/>
            <person name="Kummerfeld S."/>
            <person name="Madera M."/>
            <person name="Konfortov B.A."/>
            <person name="Rivero F."/>
            <person name="Bankier A.T."/>
            <person name="Lehmann R."/>
            <person name="Hamlin N."/>
            <person name="Davies R."/>
            <person name="Gaudet P."/>
            <person name="Fey P."/>
            <person name="Pilcher K."/>
            <person name="Chen G."/>
            <person name="Saunders D."/>
            <person name="Sodergren E."/>
            <person name="Davis P."/>
            <person name="Kerhornou A."/>
            <person name="Nie X."/>
            <person name="Hall N."/>
            <person name="Anjard C."/>
            <person name="Hemphill L."/>
            <person name="Bason N."/>
            <person name="Farbrother P."/>
            <person name="Desany B."/>
            <person name="Just E."/>
            <person name="Morio T."/>
            <person name="Rost R."/>
            <person name="Churcher C."/>
            <person name="Cooper J."/>
            <person name="Haydock S."/>
            <person name="van Driessche N."/>
            <person name="Cronin A."/>
            <person name="Goodhead I."/>
            <person name="Muzny D."/>
            <person name="Mourier T."/>
            <person name="Pain A."/>
            <person name="Lu M."/>
            <person name="Harper D."/>
            <person name="Lindsay R."/>
            <person name="Hauser H."/>
            <person name="James K."/>
            <person name="Quiles M."/>
            <person name="Madan Babu M."/>
            <person name="Saito T."/>
            <person name="Buchrieser C."/>
            <person name="Wardroper A."/>
            <person name="Felder M."/>
            <person name="Thangavelu M."/>
            <person name="Johnson D."/>
            <person name="Knights A."/>
            <person name="Loulseged H."/>
            <person name="Mungall K."/>
            <person name="Oliver K."/>
            <person name="Price C."/>
            <person name="Quail M.A."/>
            <person name="Urushihara H."/>
            <person name="Hernandez J."/>
            <person name="Rabbinowitsch E."/>
            <person name="Steffen D."/>
            <person name="Sanders M."/>
            <person name="Ma J."/>
            <person name="Kohara Y."/>
            <person name="Sharp S."/>
            <person name="Simmonds M."/>
            <person name="Spiegler S."/>
            <person name="Tivey A."/>
            <person name="Sugano S."/>
            <person name="White B."/>
            <person name="Walker D."/>
            <person name="Woodward J."/>
            <person name="Winckler T."/>
            <person name="Tanaka Y."/>
            <person name="Shaulsky G."/>
            <person name="Schleicher M."/>
            <person name="Weinstock G."/>
            <person name="Rosenthal A."/>
            <person name="Cox E.C."/>
            <person name="Chisholm R.L."/>
            <person name="Gibbs R."/>
            <person name="Loomis W.F."/>
            <person name="Platzer M."/>
            <person name="Kay R.R."/>
            <person name="Williams J."/>
            <person name="Dear P.H."/>
            <person name="Noegel A.A."/>
            <person name="Barrell B."/>
            <person name="Kuspa A."/>
        </authorList>
    </citation>
    <scope>NUCLEOTIDE SEQUENCE [LARGE SCALE GENOMIC DNA]</scope>
    <source>
        <strain evidence="2 4">AX4</strain>
    </source>
</reference>
<organism evidence="2 4">
    <name type="scientific">Dictyostelium discoideum</name>
    <name type="common">Social amoeba</name>
    <dbReference type="NCBI Taxonomy" id="44689"/>
    <lineage>
        <taxon>Eukaryota</taxon>
        <taxon>Amoebozoa</taxon>
        <taxon>Evosea</taxon>
        <taxon>Eumycetozoa</taxon>
        <taxon>Dictyostelia</taxon>
        <taxon>Dictyosteliales</taxon>
        <taxon>Dictyosteliaceae</taxon>
        <taxon>Dictyostelium</taxon>
    </lineage>
</organism>
<comment type="caution">
    <text evidence="2">The sequence shown here is derived from an EMBL/GenBank/DDBJ whole genome shotgun (WGS) entry which is preliminary data.</text>
</comment>
<dbReference type="HOGENOM" id="CLU_822376_0_0_1"/>
<dbReference type="GeneID" id="8619077"/>
<reference evidence="2" key="3">
    <citation type="submission" date="2009-08" db="EMBL/GenBank/DDBJ databases">
        <authorList>
            <consortium name="The Dictyostelium discoideum Sequencing Consortium"/>
            <person name="Eichinger L."/>
            <person name="Pachebat J.A."/>
            <person name="Gloeckner G."/>
            <person name="Rajandream M.-A."/>
            <person name="Sucgang R."/>
            <person name="Song J."/>
            <person name="Cox E.C."/>
            <person name="Tunggal B."/>
            <person name="Szafranski K."/>
            <person name="Konfortov B.A."/>
            <person name="Farbrother P."/>
            <person name="Bankier A.T."/>
            <person name="Lehmann R."/>
            <person name="Hamlin N."/>
            <person name="Xu Q."/>
            <person name="Davies R."/>
            <person name="Gaudet P."/>
            <person name="Fey P."/>
            <person name="Pilcher K."/>
            <person name="Chen G."/>
            <person name="Saunders D."/>
            <person name="Sodergren E."/>
            <person name="Davis P."/>
            <person name="Nie X."/>
            <person name="Kerhornou A."/>
            <person name="Hemphill L."/>
            <person name="Bason N."/>
            <person name="Berriman M."/>
            <person name="Desany B."/>
            <person name="Churcher C."/>
            <person name="Cooper J."/>
            <person name="van Driessche N."/>
            <person name="Cronin A."/>
            <person name="Goodhead I."/>
            <person name="Muzny D."/>
            <person name="Hall N."/>
            <person name="Harper D."/>
            <person name="Lindsay R."/>
            <person name="Hauser H."/>
            <person name="James K."/>
            <person name="Quiles M."/>
            <person name="Buchrieser C."/>
            <person name="Wardroper A."/>
            <person name="Thangavelu M."/>
            <person name="Johnson D."/>
            <person name="Knights A."/>
            <person name="Loulseged H."/>
            <person name="Mungall K."/>
            <person name="Price C."/>
            <person name="Ma J."/>
            <person name="Quail M."/>
            <person name="Hernandez J."/>
            <person name="Rabbinowitsch E."/>
            <person name="Steffen D."/>
            <person name="Sanders M."/>
            <person name="Weinstock G."/>
            <person name="Sharp S."/>
            <person name="Just E."/>
            <person name="Shaulsky G."/>
            <person name="Simmonds M."/>
            <person name="Tivey A."/>
            <person name="White B."/>
            <person name="Walker D."/>
            <person name="Woodward J."/>
            <person name="Winckler T."/>
            <person name="Schleicher M."/>
            <person name="Rosenthal A."/>
            <person name="Rivero F."/>
            <person name="Chisholm R.L."/>
            <person name="Gibbs R."/>
            <person name="Loomis W.F."/>
            <person name="Platzer M."/>
            <person name="Kay R.R."/>
            <person name="Williams J."/>
            <person name="Dear P.H."/>
            <person name="Noegel A.A."/>
            <person name="Barrell B."/>
            <person name="Kuspa A."/>
        </authorList>
    </citation>
    <scope>NUCLEOTIDE SEQUENCE</scope>
    <source>
        <strain evidence="2">AX4</strain>
    </source>
</reference>
<feature type="transmembrane region" description="Helical" evidence="1">
    <location>
        <begin position="211"/>
        <end position="230"/>
    </location>
</feature>
<dbReference type="PANTHER" id="PTHR31494">
    <property type="entry name" value="THH1_TOM1_TOM3 DOMAIN-CONTAINING PROTEIN-RELATED-RELATED"/>
    <property type="match status" value="1"/>
</dbReference>
<protein>
    <recommendedName>
        <fullName evidence="5">THH1/TOM1/TOM3 domain-containing protein</fullName>
    </recommendedName>
</protein>
<dbReference type="FunCoup" id="Q557B7">
    <property type="interactions" value="4"/>
</dbReference>
<keyword evidence="1" id="KW-0472">Membrane</keyword>
<feature type="transmembrane region" description="Helical" evidence="1">
    <location>
        <begin position="17"/>
        <end position="37"/>
    </location>
</feature>
<proteinExistence type="predicted"/>
<dbReference type="KEGG" id="ddi:DDB_G0273671"/>
<keyword evidence="1" id="KW-1133">Transmembrane helix</keyword>
<dbReference type="EMBL" id="AAFI02000011">
    <property type="protein sequence ID" value="EAL70526.1"/>
    <property type="molecule type" value="Genomic_DNA"/>
</dbReference>